<dbReference type="GO" id="GO:0017150">
    <property type="term" value="F:tRNA dihydrouridine synthase activity"/>
    <property type="evidence" value="ECO:0007669"/>
    <property type="project" value="InterPro"/>
</dbReference>
<proteinExistence type="inferred from homology"/>
<dbReference type="Gene3D" id="3.20.20.70">
    <property type="entry name" value="Aldolase class I"/>
    <property type="match status" value="1"/>
</dbReference>
<dbReference type="EMBL" id="JAGTAR010000017">
    <property type="protein sequence ID" value="MBR8536310.1"/>
    <property type="molecule type" value="Genomic_DNA"/>
</dbReference>
<protein>
    <recommendedName>
        <fullName evidence="11">tRNA-dihydrouridine synthase</fullName>
        <ecNumber evidence="11">1.3.1.-</ecNumber>
    </recommendedName>
</protein>
<comment type="caution">
    <text evidence="15">The sequence shown here is derived from an EMBL/GenBank/DDBJ whole genome shotgun (WGS) entry which is preliminary data.</text>
</comment>
<comment type="catalytic activity">
    <reaction evidence="10">
        <text>a 5,6-dihydrouridine in tRNA + NAD(+) = a uridine in tRNA + NADH + H(+)</text>
        <dbReference type="Rhea" id="RHEA:54452"/>
        <dbReference type="Rhea" id="RHEA-COMP:13339"/>
        <dbReference type="Rhea" id="RHEA-COMP:13887"/>
        <dbReference type="ChEBI" id="CHEBI:15378"/>
        <dbReference type="ChEBI" id="CHEBI:57540"/>
        <dbReference type="ChEBI" id="CHEBI:57945"/>
        <dbReference type="ChEBI" id="CHEBI:65315"/>
        <dbReference type="ChEBI" id="CHEBI:74443"/>
    </reaction>
</comment>
<evidence type="ECO:0000256" key="12">
    <source>
        <dbReference type="PIRSR" id="PIRSR006621-1"/>
    </source>
</evidence>
<dbReference type="SUPFAM" id="SSF51395">
    <property type="entry name" value="FMN-linked oxidoreductases"/>
    <property type="match status" value="1"/>
</dbReference>
<keyword evidence="3 11" id="KW-0285">Flavoprotein</keyword>
<dbReference type="GO" id="GO:0050660">
    <property type="term" value="F:flavin adenine dinucleotide binding"/>
    <property type="evidence" value="ECO:0007669"/>
    <property type="project" value="InterPro"/>
</dbReference>
<feature type="domain" description="DUS-like FMN-binding" evidence="14">
    <location>
        <begin position="23"/>
        <end position="333"/>
    </location>
</feature>
<keyword evidence="8 11" id="KW-0560">Oxidoreductase</keyword>
<dbReference type="Pfam" id="PF01207">
    <property type="entry name" value="Dus"/>
    <property type="match status" value="1"/>
</dbReference>
<evidence type="ECO:0000256" key="6">
    <source>
        <dbReference type="ARBA" id="ARBA00022857"/>
    </source>
</evidence>
<keyword evidence="2" id="KW-0820">tRNA-binding</keyword>
<feature type="binding site" evidence="13">
    <location>
        <begin position="251"/>
        <end position="252"/>
    </location>
    <ligand>
        <name>FMN</name>
        <dbReference type="ChEBI" id="CHEBI:58210"/>
    </ligand>
</feature>
<dbReference type="PANTHER" id="PTHR45846">
    <property type="entry name" value="TRNA-DIHYDROURIDINE(47) SYNTHASE [NAD(P)(+)]-LIKE"/>
    <property type="match status" value="1"/>
</dbReference>
<dbReference type="EC" id="1.3.1.-" evidence="11"/>
<dbReference type="GO" id="GO:0000049">
    <property type="term" value="F:tRNA binding"/>
    <property type="evidence" value="ECO:0007669"/>
    <property type="project" value="UniProtKB-KW"/>
</dbReference>
<dbReference type="RefSeq" id="WP_212191300.1">
    <property type="nucleotide sequence ID" value="NZ_JAGTAR010000017.1"/>
</dbReference>
<gene>
    <name evidence="15" type="ORF">KDU71_12130</name>
</gene>
<evidence type="ECO:0000256" key="9">
    <source>
        <dbReference type="ARBA" id="ARBA00048205"/>
    </source>
</evidence>
<evidence type="ECO:0000256" key="4">
    <source>
        <dbReference type="ARBA" id="ARBA00022643"/>
    </source>
</evidence>
<sequence length="352" mass="39825">MGERITTNKTNYWKSSEGPVWALAPMEDVTDTVFREVVLRLSSPGNLHLLFSEFLSTDGFCHPVGKEKVVHRFHVNDSELELIKRDNVKLVAQIWGTDPEKFYKTAKYIAEETAFDGIDINMGCPMKNIIKKGACSALINTPELAREIITAVHEASDLPLSVKTRVGFKSVVTESWISNLLQSEADAIIVHGRIQKMMSEGEADWNEIARSVELRNQINPDIKLLGNGDVMSIEESLDKVMEYGVDGVMVGRGIFHNPWFYNPAYSPAMEERIEALRLHASLYASTWQGVKPWSILKRFFKIYTNSFPGAVQLRAQLMETHGFDEVEQILNDFLLEQEARKQAKESEAEDAQ</sequence>
<keyword evidence="6" id="KW-0521">NADP</keyword>
<dbReference type="InterPro" id="IPR024036">
    <property type="entry name" value="tRNA-dHydroUridine_Synthase_C"/>
</dbReference>
<dbReference type="CDD" id="cd02801">
    <property type="entry name" value="DUS_like_FMN"/>
    <property type="match status" value="1"/>
</dbReference>
<evidence type="ECO:0000256" key="10">
    <source>
        <dbReference type="ARBA" id="ARBA00048802"/>
    </source>
</evidence>
<dbReference type="AlphaFoldDB" id="A0A941IXR6"/>
<evidence type="ECO:0000259" key="14">
    <source>
        <dbReference type="Pfam" id="PF01207"/>
    </source>
</evidence>
<keyword evidence="7" id="KW-0694">RNA-binding</keyword>
<evidence type="ECO:0000256" key="2">
    <source>
        <dbReference type="ARBA" id="ARBA00022555"/>
    </source>
</evidence>
<comment type="catalytic activity">
    <reaction evidence="9">
        <text>a 5,6-dihydrouridine in tRNA + NADP(+) = a uridine in tRNA + NADPH + H(+)</text>
        <dbReference type="Rhea" id="RHEA:23624"/>
        <dbReference type="Rhea" id="RHEA-COMP:13339"/>
        <dbReference type="Rhea" id="RHEA-COMP:13887"/>
        <dbReference type="ChEBI" id="CHEBI:15378"/>
        <dbReference type="ChEBI" id="CHEBI:57783"/>
        <dbReference type="ChEBI" id="CHEBI:58349"/>
        <dbReference type="ChEBI" id="CHEBI:65315"/>
        <dbReference type="ChEBI" id="CHEBI:74443"/>
    </reaction>
</comment>
<organism evidence="15 16">
    <name type="scientific">Carboxylicivirga sediminis</name>
    <dbReference type="NCBI Taxonomy" id="2006564"/>
    <lineage>
        <taxon>Bacteria</taxon>
        <taxon>Pseudomonadati</taxon>
        <taxon>Bacteroidota</taxon>
        <taxon>Bacteroidia</taxon>
        <taxon>Marinilabiliales</taxon>
        <taxon>Marinilabiliaceae</taxon>
        <taxon>Carboxylicivirga</taxon>
    </lineage>
</organism>
<evidence type="ECO:0000313" key="16">
    <source>
        <dbReference type="Proteomes" id="UP000679220"/>
    </source>
</evidence>
<evidence type="ECO:0000256" key="5">
    <source>
        <dbReference type="ARBA" id="ARBA00022694"/>
    </source>
</evidence>
<evidence type="ECO:0000256" key="13">
    <source>
        <dbReference type="PIRSR" id="PIRSR006621-2"/>
    </source>
</evidence>
<comment type="function">
    <text evidence="1 11">Catalyzes the synthesis of 5,6-dihydrouridine (D), a modified base found in the D-loop of most tRNAs, via the reduction of the C5-C6 double bond in target uridines.</text>
</comment>
<comment type="similarity">
    <text evidence="11">Belongs to the dus family.</text>
</comment>
<feature type="binding site" evidence="13">
    <location>
        <position position="191"/>
    </location>
    <ligand>
        <name>FMN</name>
        <dbReference type="ChEBI" id="CHEBI:58210"/>
    </ligand>
</feature>
<dbReference type="PANTHER" id="PTHR45846:SF1">
    <property type="entry name" value="TRNA-DIHYDROURIDINE(47) SYNTHASE [NAD(P)(+)]-LIKE"/>
    <property type="match status" value="1"/>
</dbReference>
<feature type="binding site" evidence="13">
    <location>
        <position position="93"/>
    </location>
    <ligand>
        <name>FMN</name>
        <dbReference type="ChEBI" id="CHEBI:58210"/>
    </ligand>
</feature>
<dbReference type="PIRSF" id="PIRSF006621">
    <property type="entry name" value="Dus"/>
    <property type="match status" value="1"/>
</dbReference>
<feature type="binding site" evidence="13">
    <location>
        <position position="163"/>
    </location>
    <ligand>
        <name>FMN</name>
        <dbReference type="ChEBI" id="CHEBI:58210"/>
    </ligand>
</feature>
<keyword evidence="5 11" id="KW-0819">tRNA processing</keyword>
<reference evidence="15" key="2">
    <citation type="submission" date="2021-04" db="EMBL/GenBank/DDBJ databases">
        <authorList>
            <person name="Zhang T."/>
            <person name="Zhang Y."/>
            <person name="Lu D."/>
            <person name="Zuo D."/>
            <person name="Du Z."/>
        </authorList>
    </citation>
    <scope>NUCLEOTIDE SEQUENCE</scope>
    <source>
        <strain evidence="15">JR1</strain>
    </source>
</reference>
<dbReference type="InterPro" id="IPR001269">
    <property type="entry name" value="DUS_fam"/>
</dbReference>
<evidence type="ECO:0000256" key="11">
    <source>
        <dbReference type="PIRNR" id="PIRNR006621"/>
    </source>
</evidence>
<keyword evidence="4 11" id="KW-0288">FMN</keyword>
<reference evidence="15" key="1">
    <citation type="journal article" date="2018" name="Int. J. Syst. Evol. Microbiol.">
        <title>Carboxylicivirga sediminis sp. nov., isolated from coastal sediment.</title>
        <authorList>
            <person name="Wang F.Q."/>
            <person name="Ren L.H."/>
            <person name="Zou R.J."/>
            <person name="Sun Y.Z."/>
            <person name="Liu X.J."/>
            <person name="Jiang F."/>
            <person name="Liu L.J."/>
        </authorList>
    </citation>
    <scope>NUCLEOTIDE SEQUENCE</scope>
    <source>
        <strain evidence="15">JR1</strain>
    </source>
</reference>
<dbReference type="InterPro" id="IPR035587">
    <property type="entry name" value="DUS-like_FMN-bd"/>
</dbReference>
<keyword evidence="16" id="KW-1185">Reference proteome</keyword>
<comment type="cofactor">
    <cofactor evidence="11 13">
        <name>FMN</name>
        <dbReference type="ChEBI" id="CHEBI:58210"/>
    </cofactor>
</comment>
<dbReference type="Proteomes" id="UP000679220">
    <property type="component" value="Unassembled WGS sequence"/>
</dbReference>
<name>A0A941IXR6_9BACT</name>
<evidence type="ECO:0000256" key="7">
    <source>
        <dbReference type="ARBA" id="ARBA00022884"/>
    </source>
</evidence>
<evidence type="ECO:0000256" key="1">
    <source>
        <dbReference type="ARBA" id="ARBA00002790"/>
    </source>
</evidence>
<evidence type="ECO:0000256" key="8">
    <source>
        <dbReference type="ARBA" id="ARBA00023002"/>
    </source>
</evidence>
<dbReference type="Gene3D" id="1.10.1200.80">
    <property type="entry name" value="Putative flavin oxidoreducatase, domain 2"/>
    <property type="match status" value="1"/>
</dbReference>
<accession>A0A941IXR6</accession>
<dbReference type="InterPro" id="IPR013785">
    <property type="entry name" value="Aldolase_TIM"/>
</dbReference>
<evidence type="ECO:0000256" key="3">
    <source>
        <dbReference type="ARBA" id="ARBA00022630"/>
    </source>
</evidence>
<evidence type="ECO:0000313" key="15">
    <source>
        <dbReference type="EMBL" id="MBR8536310.1"/>
    </source>
</evidence>
<keyword evidence="13" id="KW-0547">Nucleotide-binding</keyword>
<feature type="active site" description="Proton donor" evidence="12">
    <location>
        <position position="124"/>
    </location>
</feature>